<reference evidence="4" key="1">
    <citation type="submission" date="2009-07" db="EMBL/GenBank/DDBJ databases">
        <authorList>
            <person name="Weinstock G."/>
            <person name="Sodergren E."/>
            <person name="Clifton S."/>
            <person name="Fulton L."/>
            <person name="Fulton B."/>
            <person name="Courtney L."/>
            <person name="Fronick C."/>
            <person name="Harrison M."/>
            <person name="Strong C."/>
            <person name="Farmer C."/>
            <person name="Delahaunty K."/>
            <person name="Markovic C."/>
            <person name="Hall O."/>
            <person name="Minx P."/>
            <person name="Tomlinson C."/>
            <person name="Mitreva M."/>
            <person name="Nelson J."/>
            <person name="Hou S."/>
            <person name="Wollam A."/>
            <person name="Pepin K.H."/>
            <person name="Johnson M."/>
            <person name="Bhonagiri V."/>
            <person name="Nash W.E."/>
            <person name="Warren W."/>
            <person name="Chinwalla A."/>
            <person name="Mardis E.R."/>
            <person name="Wilson R.K."/>
        </authorList>
    </citation>
    <scope>NUCLEOTIDE SEQUENCE [LARGE SCALE GENOMIC DNA]</scope>
    <source>
        <strain evidence="4">DSM 14469</strain>
    </source>
</reference>
<evidence type="ECO:0000256" key="1">
    <source>
        <dbReference type="ARBA" id="ARBA00022679"/>
    </source>
</evidence>
<protein>
    <submittedName>
        <fullName evidence="4">Acetyltransferase, GNAT family</fullName>
    </submittedName>
</protein>
<dbReference type="Proteomes" id="UP000005561">
    <property type="component" value="Unassembled WGS sequence"/>
</dbReference>
<dbReference type="OrthoDB" id="357176at2"/>
<comment type="caution">
    <text evidence="4">The sequence shown here is derived from an EMBL/GenBank/DDBJ whole genome shotgun (WGS) entry which is preliminary data.</text>
</comment>
<dbReference type="STRING" id="168384.SAMN05660368_00634"/>
<dbReference type="AlphaFoldDB" id="C6LBK2"/>
<keyword evidence="1" id="KW-0808">Transferase</keyword>
<dbReference type="Pfam" id="PF00583">
    <property type="entry name" value="Acetyltransf_1"/>
    <property type="match status" value="1"/>
</dbReference>
<dbReference type="eggNOG" id="COG0456">
    <property type="taxonomic scope" value="Bacteria"/>
</dbReference>
<dbReference type="PROSITE" id="PS51186">
    <property type="entry name" value="GNAT"/>
    <property type="match status" value="1"/>
</dbReference>
<dbReference type="RefSeq" id="WP_006860794.1">
    <property type="nucleotide sequence ID" value="NZ_ACCL02000004.1"/>
</dbReference>
<sequence length="173" mass="19626">MIRKAVLDDIDLIEDTYNEHFKYEIEHEAYTVFKKGVYPTRADAERAINLKTMFVYEENRSIGGSIIIDKVQPTEYADIPWKGNFSKDEVMVIHLLMVRPSMSGKGIATLLIGYAVELAKTYNCKTLRLDTGSQNIPAVSLYKKNGFEIVASAPKKVGDVIAHKNHLYLERVL</sequence>
<evidence type="ECO:0000256" key="2">
    <source>
        <dbReference type="ARBA" id="ARBA00023315"/>
    </source>
</evidence>
<dbReference type="EMBL" id="ACCL02000004">
    <property type="protein sequence ID" value="EET61805.1"/>
    <property type="molecule type" value="Genomic_DNA"/>
</dbReference>
<dbReference type="PANTHER" id="PTHR43420:SF46">
    <property type="entry name" value="ACETYLTRANSFERASE"/>
    <property type="match status" value="1"/>
</dbReference>
<evidence type="ECO:0000313" key="5">
    <source>
        <dbReference type="Proteomes" id="UP000005561"/>
    </source>
</evidence>
<feature type="domain" description="N-acetyltransferase" evidence="3">
    <location>
        <begin position="1"/>
        <end position="173"/>
    </location>
</feature>
<keyword evidence="5" id="KW-1185">Reference proteome</keyword>
<name>C6LBK2_9FIRM</name>
<organism evidence="4 5">
    <name type="scientific">Marvinbryantia formatexigens DSM 14469</name>
    <dbReference type="NCBI Taxonomy" id="478749"/>
    <lineage>
        <taxon>Bacteria</taxon>
        <taxon>Bacillati</taxon>
        <taxon>Bacillota</taxon>
        <taxon>Clostridia</taxon>
        <taxon>Lachnospirales</taxon>
        <taxon>Lachnospiraceae</taxon>
        <taxon>Marvinbryantia</taxon>
    </lineage>
</organism>
<dbReference type="InterPro" id="IPR050680">
    <property type="entry name" value="YpeA/RimI_acetyltransf"/>
</dbReference>
<dbReference type="SUPFAM" id="SSF55729">
    <property type="entry name" value="Acyl-CoA N-acyltransferases (Nat)"/>
    <property type="match status" value="1"/>
</dbReference>
<evidence type="ECO:0000259" key="3">
    <source>
        <dbReference type="PROSITE" id="PS51186"/>
    </source>
</evidence>
<dbReference type="InterPro" id="IPR016181">
    <property type="entry name" value="Acyl_CoA_acyltransferase"/>
</dbReference>
<dbReference type="GO" id="GO:0016747">
    <property type="term" value="F:acyltransferase activity, transferring groups other than amino-acyl groups"/>
    <property type="evidence" value="ECO:0007669"/>
    <property type="project" value="InterPro"/>
</dbReference>
<dbReference type="CDD" id="cd04301">
    <property type="entry name" value="NAT_SF"/>
    <property type="match status" value="1"/>
</dbReference>
<gene>
    <name evidence="4" type="ORF">BRYFOR_05997</name>
</gene>
<evidence type="ECO:0000313" key="4">
    <source>
        <dbReference type="EMBL" id="EET61805.1"/>
    </source>
</evidence>
<dbReference type="InterPro" id="IPR000182">
    <property type="entry name" value="GNAT_dom"/>
</dbReference>
<proteinExistence type="predicted"/>
<accession>C6LBK2</accession>
<dbReference type="Gene3D" id="3.40.630.30">
    <property type="match status" value="1"/>
</dbReference>
<dbReference type="PANTHER" id="PTHR43420">
    <property type="entry name" value="ACETYLTRANSFERASE"/>
    <property type="match status" value="1"/>
</dbReference>
<keyword evidence="2" id="KW-0012">Acyltransferase</keyword>